<evidence type="ECO:0000256" key="2">
    <source>
        <dbReference type="ARBA" id="ARBA00024177"/>
    </source>
</evidence>
<evidence type="ECO:0000256" key="3">
    <source>
        <dbReference type="ARBA" id="ARBA00024190"/>
    </source>
</evidence>
<organism evidence="7 8">
    <name type="scientific">Nestor notabilis</name>
    <name type="common">Kea</name>
    <dbReference type="NCBI Taxonomy" id="176057"/>
    <lineage>
        <taxon>Eukaryota</taxon>
        <taxon>Metazoa</taxon>
        <taxon>Chordata</taxon>
        <taxon>Craniata</taxon>
        <taxon>Vertebrata</taxon>
        <taxon>Euteleostomi</taxon>
        <taxon>Archelosauria</taxon>
        <taxon>Archosauria</taxon>
        <taxon>Dinosauria</taxon>
        <taxon>Saurischia</taxon>
        <taxon>Theropoda</taxon>
        <taxon>Coelurosauria</taxon>
        <taxon>Aves</taxon>
        <taxon>Neognathae</taxon>
        <taxon>Neoaves</taxon>
        <taxon>Telluraves</taxon>
        <taxon>Australaves</taxon>
        <taxon>Psittaciformes</taxon>
        <taxon>Psittacidae</taxon>
        <taxon>Nestor</taxon>
    </lineage>
</organism>
<protein>
    <recommendedName>
        <fullName evidence="4">Dynein axonemal assembly factor 8</fullName>
    </recommendedName>
    <alternativeName>
        <fullName evidence="5">Dynein axonemal-associated protein 1</fullName>
    </alternativeName>
</protein>
<dbReference type="EMBL" id="KK949770">
    <property type="protein sequence ID" value="KFQ57366.1"/>
    <property type="molecule type" value="Genomic_DNA"/>
</dbReference>
<feature type="region of interest" description="Disordered" evidence="6">
    <location>
        <begin position="32"/>
        <end position="51"/>
    </location>
</feature>
<keyword evidence="1" id="KW-0963">Cytoplasm</keyword>
<evidence type="ECO:0000313" key="8">
    <source>
        <dbReference type="Proteomes" id="UP000053840"/>
    </source>
</evidence>
<name>A0A091TEW1_NESNO</name>
<keyword evidence="8" id="KW-1185">Reference proteome</keyword>
<dbReference type="GO" id="GO:0120293">
    <property type="term" value="C:dynein axonemal particle"/>
    <property type="evidence" value="ECO:0007669"/>
    <property type="project" value="UniProtKB-SubCell"/>
</dbReference>
<dbReference type="InterPro" id="IPR031531">
    <property type="entry name" value="DNAAF8"/>
</dbReference>
<sequence>MLKLEELCARQSMTVSPYCRWSRAKLSFQEQQENKDIALRSSPRSSSRMDMVSLQSLPEPATVYIDLRDAKPQKSVTFPHEQQSTSDSSTEEEETMMTEDQTERRRRNCSAKSMLLQQLHKARKEASELPHEISTPSEKLEGIEQDPEIREEIDSSEINQTPYSEVRQETSKVIPRMRMEPEKTDTPLLSHGVNGADTEKETKMEAEK</sequence>
<feature type="compositionally biased region" description="Basic and acidic residues" evidence="6">
    <location>
        <begin position="197"/>
        <end position="208"/>
    </location>
</feature>
<feature type="compositionally biased region" description="Basic and acidic residues" evidence="6">
    <location>
        <begin position="138"/>
        <end position="153"/>
    </location>
</feature>
<gene>
    <name evidence="7" type="ORF">N333_08456</name>
</gene>
<evidence type="ECO:0000256" key="6">
    <source>
        <dbReference type="SAM" id="MobiDB-lite"/>
    </source>
</evidence>
<evidence type="ECO:0000256" key="1">
    <source>
        <dbReference type="ARBA" id="ARBA00022490"/>
    </source>
</evidence>
<comment type="subcellular location">
    <subcellularLocation>
        <location evidence="3">Dynein axonemal particle</location>
    </subcellularLocation>
</comment>
<dbReference type="PANTHER" id="PTHR35977:SF1">
    <property type="entry name" value="DYNEIN AXONEMAL ASSEMBLY FACTOR 8"/>
    <property type="match status" value="1"/>
</dbReference>
<evidence type="ECO:0000256" key="4">
    <source>
        <dbReference type="ARBA" id="ARBA00024428"/>
    </source>
</evidence>
<feature type="non-terminal residue" evidence="7">
    <location>
        <position position="208"/>
    </location>
</feature>
<dbReference type="GO" id="GO:0070840">
    <property type="term" value="F:dynein complex binding"/>
    <property type="evidence" value="ECO:0007669"/>
    <property type="project" value="InterPro"/>
</dbReference>
<reference evidence="7 8" key="1">
    <citation type="submission" date="2014-04" db="EMBL/GenBank/DDBJ databases">
        <title>Genome evolution of avian class.</title>
        <authorList>
            <person name="Zhang G."/>
            <person name="Li C."/>
        </authorList>
    </citation>
    <scope>NUCLEOTIDE SEQUENCE [LARGE SCALE GENOMIC DNA]</scope>
    <source>
        <strain evidence="7">BGI_N333</strain>
    </source>
</reference>
<accession>A0A091TEW1</accession>
<evidence type="ECO:0000313" key="7">
    <source>
        <dbReference type="EMBL" id="KFQ57366.1"/>
    </source>
</evidence>
<proteinExistence type="predicted"/>
<dbReference type="AlphaFoldDB" id="A0A091TEW1"/>
<dbReference type="Pfam" id="PF15773">
    <property type="entry name" value="DAAP1"/>
    <property type="match status" value="1"/>
</dbReference>
<dbReference type="PANTHER" id="PTHR35977">
    <property type="entry name" value="CHROMOSOME 16 OPEN READING FRAME 71"/>
    <property type="match status" value="1"/>
</dbReference>
<feature type="region of interest" description="Disordered" evidence="6">
    <location>
        <begin position="72"/>
        <end position="208"/>
    </location>
</feature>
<comment type="function">
    <text evidence="2">In cyliated cells, dynein axonemal particle-specific protein required for deployment of ODA to the axoneme. Interacts with outer dynein arm (ODA) subunits.</text>
</comment>
<dbReference type="Proteomes" id="UP000053840">
    <property type="component" value="Unassembled WGS sequence"/>
</dbReference>
<evidence type="ECO:0000256" key="5">
    <source>
        <dbReference type="ARBA" id="ARBA00030565"/>
    </source>
</evidence>